<gene>
    <name evidence="2" type="ORF">SAMN04488047_105146</name>
</gene>
<protein>
    <submittedName>
        <fullName evidence="2">Uncharacterized protein</fullName>
    </submittedName>
</protein>
<organism evidence="2 3">
    <name type="scientific">Tranquillimonas alkanivorans</name>
    <dbReference type="NCBI Taxonomy" id="441119"/>
    <lineage>
        <taxon>Bacteria</taxon>
        <taxon>Pseudomonadati</taxon>
        <taxon>Pseudomonadota</taxon>
        <taxon>Alphaproteobacteria</taxon>
        <taxon>Rhodobacterales</taxon>
        <taxon>Roseobacteraceae</taxon>
        <taxon>Tranquillimonas</taxon>
    </lineage>
</organism>
<evidence type="ECO:0000313" key="2">
    <source>
        <dbReference type="EMBL" id="SFP34538.1"/>
    </source>
</evidence>
<dbReference type="Proteomes" id="UP000199356">
    <property type="component" value="Unassembled WGS sequence"/>
</dbReference>
<feature type="signal peptide" evidence="1">
    <location>
        <begin position="1"/>
        <end position="19"/>
    </location>
</feature>
<dbReference type="EMBL" id="FOXA01000005">
    <property type="protein sequence ID" value="SFP34538.1"/>
    <property type="molecule type" value="Genomic_DNA"/>
</dbReference>
<reference evidence="2 3" key="1">
    <citation type="submission" date="2016-10" db="EMBL/GenBank/DDBJ databases">
        <authorList>
            <person name="de Groot N.N."/>
        </authorList>
    </citation>
    <scope>NUCLEOTIDE SEQUENCE [LARGE SCALE GENOMIC DNA]</scope>
    <source>
        <strain evidence="2 3">DSM 19547</strain>
    </source>
</reference>
<evidence type="ECO:0000313" key="3">
    <source>
        <dbReference type="Proteomes" id="UP000199356"/>
    </source>
</evidence>
<evidence type="ECO:0000256" key="1">
    <source>
        <dbReference type="SAM" id="SignalP"/>
    </source>
</evidence>
<keyword evidence="1" id="KW-0732">Signal</keyword>
<dbReference type="STRING" id="441119.SAMN04488047_105146"/>
<dbReference type="RefSeq" id="WP_093420386.1">
    <property type="nucleotide sequence ID" value="NZ_FOXA01000005.1"/>
</dbReference>
<dbReference type="AlphaFoldDB" id="A0A1I5PK98"/>
<sequence>MRYTVLFLLLAACSGPSLAFRNAETQAVEVGGSTFTVHRLGDRVEVHRTGFEWLPSKAGVFRRSVTAIRRTTGCGIAAGTLEGDQSIQRAELVC</sequence>
<keyword evidence="3" id="KW-1185">Reference proteome</keyword>
<feature type="chain" id="PRO_5011762544" evidence="1">
    <location>
        <begin position="20"/>
        <end position="94"/>
    </location>
</feature>
<accession>A0A1I5PK98</accession>
<dbReference type="OrthoDB" id="7864349at2"/>
<proteinExistence type="predicted"/>
<name>A0A1I5PK98_9RHOB</name>